<keyword evidence="1 3" id="KW-0479">Metal-binding</keyword>
<evidence type="ECO:0000256" key="2">
    <source>
        <dbReference type="ARBA" id="ARBA00023004"/>
    </source>
</evidence>
<evidence type="ECO:0000313" key="6">
    <source>
        <dbReference type="Proteomes" id="UP001141552"/>
    </source>
</evidence>
<reference evidence="5" key="2">
    <citation type="journal article" date="2023" name="Plants (Basel)">
        <title>Annotation of the Turnera subulata (Passifloraceae) Draft Genome Reveals the S-Locus Evolved after the Divergence of Turneroideae from Passifloroideae in a Stepwise Manner.</title>
        <authorList>
            <person name="Henning P.M."/>
            <person name="Roalson E.H."/>
            <person name="Mir W."/>
            <person name="McCubbin A.G."/>
            <person name="Shore J.S."/>
        </authorList>
    </citation>
    <scope>NUCLEOTIDE SEQUENCE</scope>
    <source>
        <strain evidence="5">F60SS</strain>
    </source>
</reference>
<dbReference type="InterPro" id="IPR050231">
    <property type="entry name" value="Iron_ascorbate_oxido_reductase"/>
</dbReference>
<name>A0A9Q0FPG5_9ROSI</name>
<dbReference type="OrthoDB" id="288590at2759"/>
<dbReference type="InterPro" id="IPR005123">
    <property type="entry name" value="Oxoglu/Fe-dep_dioxygenase_dom"/>
</dbReference>
<reference evidence="5" key="1">
    <citation type="submission" date="2022-02" db="EMBL/GenBank/DDBJ databases">
        <authorList>
            <person name="Henning P.M."/>
            <person name="McCubbin A.G."/>
            <person name="Shore J.S."/>
        </authorList>
    </citation>
    <scope>NUCLEOTIDE SEQUENCE</scope>
    <source>
        <strain evidence="5">F60SS</strain>
        <tissue evidence="5">Leaves</tissue>
    </source>
</reference>
<dbReference type="InterPro" id="IPR026992">
    <property type="entry name" value="DIOX_N"/>
</dbReference>
<comment type="similarity">
    <text evidence="3">Belongs to the iron/ascorbate-dependent oxidoreductase family.</text>
</comment>
<evidence type="ECO:0000256" key="3">
    <source>
        <dbReference type="RuleBase" id="RU003682"/>
    </source>
</evidence>
<dbReference type="EMBL" id="JAKUCV010004452">
    <property type="protein sequence ID" value="KAJ4835323.1"/>
    <property type="molecule type" value="Genomic_DNA"/>
</dbReference>
<dbReference type="Pfam" id="PF14226">
    <property type="entry name" value="DIOX_N"/>
    <property type="match status" value="1"/>
</dbReference>
<protein>
    <recommendedName>
        <fullName evidence="4">Fe2OG dioxygenase domain-containing protein</fullName>
    </recommendedName>
</protein>
<evidence type="ECO:0000313" key="5">
    <source>
        <dbReference type="EMBL" id="KAJ4835323.1"/>
    </source>
</evidence>
<dbReference type="GO" id="GO:0016491">
    <property type="term" value="F:oxidoreductase activity"/>
    <property type="evidence" value="ECO:0007669"/>
    <property type="project" value="UniProtKB-KW"/>
</dbReference>
<dbReference type="Pfam" id="PF03171">
    <property type="entry name" value="2OG-FeII_Oxy"/>
    <property type="match status" value="1"/>
</dbReference>
<feature type="domain" description="Fe2OG dioxygenase" evidence="4">
    <location>
        <begin position="121"/>
        <end position="223"/>
    </location>
</feature>
<dbReference type="Gene3D" id="2.60.120.330">
    <property type="entry name" value="B-lactam Antibiotic, Isopenicillin N Synthase, Chain"/>
    <property type="match status" value="2"/>
</dbReference>
<dbReference type="GO" id="GO:0046872">
    <property type="term" value="F:metal ion binding"/>
    <property type="evidence" value="ECO:0007669"/>
    <property type="project" value="UniProtKB-KW"/>
</dbReference>
<evidence type="ECO:0000256" key="1">
    <source>
        <dbReference type="ARBA" id="ARBA00022723"/>
    </source>
</evidence>
<accession>A0A9Q0FPG5</accession>
<dbReference type="SUPFAM" id="SSF51197">
    <property type="entry name" value="Clavaminate synthase-like"/>
    <property type="match status" value="1"/>
</dbReference>
<evidence type="ECO:0000259" key="4">
    <source>
        <dbReference type="PROSITE" id="PS51471"/>
    </source>
</evidence>
<proteinExistence type="inferred from homology"/>
<dbReference type="PANTHER" id="PTHR47990">
    <property type="entry name" value="2-OXOGLUTARATE (2OG) AND FE(II)-DEPENDENT OXYGENASE SUPERFAMILY PROTEIN-RELATED"/>
    <property type="match status" value="1"/>
</dbReference>
<comment type="caution">
    <text evidence="5">The sequence shown here is derived from an EMBL/GenBank/DDBJ whole genome shotgun (WGS) entry which is preliminary data.</text>
</comment>
<gene>
    <name evidence="5" type="ORF">Tsubulata_042123</name>
</gene>
<dbReference type="PROSITE" id="PS51471">
    <property type="entry name" value="FE2OG_OXY"/>
    <property type="match status" value="1"/>
</dbReference>
<keyword evidence="2 3" id="KW-0408">Iron</keyword>
<organism evidence="5 6">
    <name type="scientific">Turnera subulata</name>
    <dbReference type="NCBI Taxonomy" id="218843"/>
    <lineage>
        <taxon>Eukaryota</taxon>
        <taxon>Viridiplantae</taxon>
        <taxon>Streptophyta</taxon>
        <taxon>Embryophyta</taxon>
        <taxon>Tracheophyta</taxon>
        <taxon>Spermatophyta</taxon>
        <taxon>Magnoliopsida</taxon>
        <taxon>eudicotyledons</taxon>
        <taxon>Gunneridae</taxon>
        <taxon>Pentapetalae</taxon>
        <taxon>rosids</taxon>
        <taxon>fabids</taxon>
        <taxon>Malpighiales</taxon>
        <taxon>Passifloraceae</taxon>
        <taxon>Turnera</taxon>
    </lineage>
</organism>
<sequence>ENLKPGTTSWASACNEIREALEEYSFFEVVYSKPSREFLEEILSSLREVFHLPAEVKAKNVHPKLGHGYMGKIPGFPEGLGIEYATNKEECQKFTNLMWPEGNDSFCYGLEKYYESNAESTIYLLKLLKYGRSRGETNVGFKAHMDKTFLTLLYQNHVRGLEIKTKDGQWIPYQPSSPASFAVIAGDVCMAWSNDRIKSSYHRVIVTGNEDRYALGLFTFLRGVIETPQELVDDEHPLKYRPFEHEGLLDFYQASNDPNKRDRNIVKAYCGVN</sequence>
<dbReference type="InterPro" id="IPR027443">
    <property type="entry name" value="IPNS-like_sf"/>
</dbReference>
<dbReference type="AlphaFoldDB" id="A0A9Q0FPG5"/>
<dbReference type="Proteomes" id="UP001141552">
    <property type="component" value="Unassembled WGS sequence"/>
</dbReference>
<feature type="non-terminal residue" evidence="5">
    <location>
        <position position="273"/>
    </location>
</feature>
<dbReference type="InterPro" id="IPR044861">
    <property type="entry name" value="IPNS-like_FE2OG_OXY"/>
</dbReference>
<keyword evidence="3" id="KW-0560">Oxidoreductase</keyword>
<keyword evidence="6" id="KW-1185">Reference proteome</keyword>